<gene>
    <name evidence="1" type="ORF">GGQ57_000323</name>
</gene>
<evidence type="ECO:0000313" key="2">
    <source>
        <dbReference type="Proteomes" id="UP000533637"/>
    </source>
</evidence>
<protein>
    <submittedName>
        <fullName evidence="1">Uncharacterized protein</fullName>
    </submittedName>
</protein>
<accession>A0ABR6KGG8</accession>
<evidence type="ECO:0000313" key="1">
    <source>
        <dbReference type="EMBL" id="MBB4620449.1"/>
    </source>
</evidence>
<sequence length="48" mass="5260">MKKIATLNLNILHVEESFGYLKLVSAETPLLNPGGGGDRPEIEMLPPR</sequence>
<organism evidence="1 2">
    <name type="scientific">Parabacteroides faecis</name>
    <dbReference type="NCBI Taxonomy" id="1217282"/>
    <lineage>
        <taxon>Bacteria</taxon>
        <taxon>Pseudomonadati</taxon>
        <taxon>Bacteroidota</taxon>
        <taxon>Bacteroidia</taxon>
        <taxon>Bacteroidales</taxon>
        <taxon>Tannerellaceae</taxon>
        <taxon>Parabacteroides</taxon>
    </lineage>
</organism>
<dbReference type="Proteomes" id="UP000533637">
    <property type="component" value="Unassembled WGS sequence"/>
</dbReference>
<name>A0ABR6KGG8_9BACT</name>
<comment type="caution">
    <text evidence="1">The sequence shown here is derived from an EMBL/GenBank/DDBJ whole genome shotgun (WGS) entry which is preliminary data.</text>
</comment>
<dbReference type="EMBL" id="JACHOC010000001">
    <property type="protein sequence ID" value="MBB4620449.1"/>
    <property type="molecule type" value="Genomic_DNA"/>
</dbReference>
<dbReference type="RefSeq" id="WP_183669130.1">
    <property type="nucleotide sequence ID" value="NZ_BMPB01000010.1"/>
</dbReference>
<keyword evidence="2" id="KW-1185">Reference proteome</keyword>
<reference evidence="1 2" key="1">
    <citation type="submission" date="2020-08" db="EMBL/GenBank/DDBJ databases">
        <title>Genomic Encyclopedia of Type Strains, Phase IV (KMG-IV): sequencing the most valuable type-strain genomes for metagenomic binning, comparative biology and taxonomic classification.</title>
        <authorList>
            <person name="Goeker M."/>
        </authorList>
    </citation>
    <scope>NUCLEOTIDE SEQUENCE [LARGE SCALE GENOMIC DNA]</scope>
    <source>
        <strain evidence="1 2">DSM 102983</strain>
    </source>
</reference>
<proteinExistence type="predicted"/>